<dbReference type="Gene3D" id="2.120.10.80">
    <property type="entry name" value="Kelch-type beta propeller"/>
    <property type="match status" value="2"/>
</dbReference>
<reference evidence="1 3" key="1">
    <citation type="submission" date="2016-02" db="EMBL/GenBank/DDBJ databases">
        <authorList>
            <person name="Holder M.E."/>
            <person name="Ajami N.J."/>
            <person name="Petrosino J.F."/>
        </authorList>
    </citation>
    <scope>NUCLEOTIDE SEQUENCE [LARGE SCALE GENOMIC DNA]</scope>
    <source>
        <strain evidence="1 3">CCUG 32990</strain>
    </source>
</reference>
<dbReference type="Proteomes" id="UP000065822">
    <property type="component" value="Chromosome"/>
</dbReference>
<dbReference type="PANTHER" id="PTHR45632">
    <property type="entry name" value="LD33804P"/>
    <property type="match status" value="1"/>
</dbReference>
<dbReference type="EMBL" id="CP014227">
    <property type="protein sequence ID" value="AMD85407.1"/>
    <property type="molecule type" value="Genomic_DNA"/>
</dbReference>
<keyword evidence="3" id="KW-1185">Reference proteome</keyword>
<dbReference type="GO" id="GO:0016853">
    <property type="term" value="F:isomerase activity"/>
    <property type="evidence" value="ECO:0007669"/>
    <property type="project" value="UniProtKB-KW"/>
</dbReference>
<evidence type="ECO:0000313" key="3">
    <source>
        <dbReference type="Proteomes" id="UP000065822"/>
    </source>
</evidence>
<dbReference type="EMBL" id="LT906449">
    <property type="protein sequence ID" value="SNV01953.1"/>
    <property type="molecule type" value="Genomic_DNA"/>
</dbReference>
<accession>A0AAX2GUV0</accession>
<organism evidence="2 4">
    <name type="scientific">Capnocytophaga haemolytica</name>
    <dbReference type="NCBI Taxonomy" id="45243"/>
    <lineage>
        <taxon>Bacteria</taxon>
        <taxon>Pseudomonadati</taxon>
        <taxon>Bacteroidota</taxon>
        <taxon>Flavobacteriia</taxon>
        <taxon>Flavobacteriales</taxon>
        <taxon>Flavobacteriaceae</taxon>
        <taxon>Capnocytophaga</taxon>
    </lineage>
</organism>
<name>A0AAX2GUV0_9FLAO</name>
<dbReference type="Pfam" id="PF24996">
    <property type="entry name" value="NANM"/>
    <property type="match status" value="1"/>
</dbReference>
<evidence type="ECO:0000313" key="2">
    <source>
        <dbReference type="EMBL" id="SNV01953.1"/>
    </source>
</evidence>
<dbReference type="EC" id="5.1.3.24" evidence="2"/>
<sequence>MKMTIETLATAGLEGNLSKGVSAAYAAVLGDQLIVAGGCNFPDKLGFEGGKKVFYNDIVRYDAQHKRWEKVGELPEAAAYGVSVQLAEDTALWVGGTGDKGSMSSCYKVHLGKTNGKEGQVILEAFPSLPVTLDNFAGVSVGSKVFVVGGAADGKSSNALYTINPDKDTAWRRLADFTSVARVQPVLTAGYHKGRKVLYLLGGFFWGGDTDKPEMATEVLCYDIEAGTWSVVGETKDPESGEYFSLTGATARQDGRYIACFGGVNHDVFIKAITDLWKLAHNKQLSEEERKAKTQAYMQEYMTRKTEDYRFNKMLRLFDTEKSIWHNAGEYPELARAGATLIEGADECFYLIQGELRPGVRSNQTFRCKMENKER</sequence>
<dbReference type="SUPFAM" id="SSF117281">
    <property type="entry name" value="Kelch motif"/>
    <property type="match status" value="1"/>
</dbReference>
<gene>
    <name evidence="2" type="primary">nanM</name>
    <name evidence="1" type="ORF">AXF12_07720</name>
    <name evidence="2" type="ORF">SAMEA44541418_00151</name>
</gene>
<dbReference type="AlphaFoldDB" id="A0AAX2GUV0"/>
<dbReference type="NCBIfam" id="TIGR03548">
    <property type="entry name" value="mutarot_permut"/>
    <property type="match status" value="1"/>
</dbReference>
<dbReference type="InterPro" id="IPR019937">
    <property type="entry name" value="Cycl-permuted_mutarotase"/>
</dbReference>
<dbReference type="RefSeq" id="WP_066429963.1">
    <property type="nucleotide sequence ID" value="NZ_CP014227.1"/>
</dbReference>
<dbReference type="KEGG" id="chg:AXF12_07720"/>
<protein>
    <submittedName>
        <fullName evidence="2">N-acetylneuraminate epimerase</fullName>
        <ecNumber evidence="2">5.1.3.24</ecNumber>
    </submittedName>
</protein>
<proteinExistence type="predicted"/>
<evidence type="ECO:0000313" key="4">
    <source>
        <dbReference type="Proteomes" id="UP000215539"/>
    </source>
</evidence>
<evidence type="ECO:0000313" key="1">
    <source>
        <dbReference type="EMBL" id="AMD85407.1"/>
    </source>
</evidence>
<dbReference type="Proteomes" id="UP000215539">
    <property type="component" value="Chromosome 1"/>
</dbReference>
<keyword evidence="2" id="KW-0413">Isomerase</keyword>
<dbReference type="InterPro" id="IPR056734">
    <property type="entry name" value="NANM"/>
</dbReference>
<dbReference type="InterPro" id="IPR015915">
    <property type="entry name" value="Kelch-typ_b-propeller"/>
</dbReference>
<reference evidence="2 4" key="2">
    <citation type="submission" date="2017-06" db="EMBL/GenBank/DDBJ databases">
        <authorList>
            <consortium name="Pathogen Informatics"/>
        </authorList>
    </citation>
    <scope>NUCLEOTIDE SEQUENCE [LARGE SCALE GENOMIC DNA]</scope>
    <source>
        <strain evidence="2 4">NCTC12947</strain>
    </source>
</reference>